<comment type="subcellular location">
    <subcellularLocation>
        <location evidence="1">Cytoplasm</location>
    </subcellularLocation>
</comment>
<dbReference type="AlphaFoldDB" id="A0A6J4S2F6"/>
<evidence type="ECO:0000256" key="12">
    <source>
        <dbReference type="ARBA" id="ARBA00032593"/>
    </source>
</evidence>
<dbReference type="PROSITE" id="PS50944">
    <property type="entry name" value="HTH_DTXR"/>
    <property type="match status" value="1"/>
</dbReference>
<dbReference type="PANTHER" id="PTHR33238:SF11">
    <property type="entry name" value="TRANSCRIPTIONAL REGULATOR MNTR"/>
    <property type="match status" value="1"/>
</dbReference>
<dbReference type="GO" id="GO:0005737">
    <property type="term" value="C:cytoplasm"/>
    <property type="evidence" value="ECO:0007669"/>
    <property type="project" value="UniProtKB-SubCell"/>
</dbReference>
<keyword evidence="9" id="KW-0010">Activator</keyword>
<dbReference type="InterPro" id="IPR050536">
    <property type="entry name" value="DtxR_MntR_Metal-Reg"/>
</dbReference>
<protein>
    <recommendedName>
        <fullName evidence="12">Manganese transport regulator</fullName>
    </recommendedName>
</protein>
<evidence type="ECO:0000256" key="10">
    <source>
        <dbReference type="ARBA" id="ARBA00023163"/>
    </source>
</evidence>
<keyword evidence="8" id="KW-0238">DNA-binding</keyword>
<feature type="non-terminal residue" evidence="14">
    <location>
        <position position="1"/>
    </location>
</feature>
<dbReference type="GO" id="GO:0003700">
    <property type="term" value="F:DNA-binding transcription factor activity"/>
    <property type="evidence" value="ECO:0007669"/>
    <property type="project" value="InterPro"/>
</dbReference>
<dbReference type="Gene3D" id="1.10.10.10">
    <property type="entry name" value="Winged helix-like DNA-binding domain superfamily/Winged helix DNA-binding domain"/>
    <property type="match status" value="1"/>
</dbReference>
<evidence type="ECO:0000259" key="13">
    <source>
        <dbReference type="PROSITE" id="PS50944"/>
    </source>
</evidence>
<dbReference type="InterPro" id="IPR022687">
    <property type="entry name" value="HTH_DTXR"/>
</dbReference>
<evidence type="ECO:0000256" key="4">
    <source>
        <dbReference type="ARBA" id="ARBA00022490"/>
    </source>
</evidence>
<name>A0A6J4S2F6_9ACTN</name>
<evidence type="ECO:0000256" key="7">
    <source>
        <dbReference type="ARBA" id="ARBA00023015"/>
    </source>
</evidence>
<dbReference type="GO" id="GO:0046983">
    <property type="term" value="F:protein dimerization activity"/>
    <property type="evidence" value="ECO:0007669"/>
    <property type="project" value="InterPro"/>
</dbReference>
<dbReference type="FunFam" id="1.10.60.10:FF:000004">
    <property type="entry name" value="DtxR family transcriptional regulator"/>
    <property type="match status" value="1"/>
</dbReference>
<dbReference type="InterPro" id="IPR001367">
    <property type="entry name" value="Fe_dep_repressor"/>
</dbReference>
<dbReference type="InterPro" id="IPR038157">
    <property type="entry name" value="FeoA_core_dom"/>
</dbReference>
<dbReference type="InterPro" id="IPR036421">
    <property type="entry name" value="Fe_dep_repressor_sf"/>
</dbReference>
<dbReference type="GO" id="GO:0003677">
    <property type="term" value="F:DNA binding"/>
    <property type="evidence" value="ECO:0007669"/>
    <property type="project" value="UniProtKB-KW"/>
</dbReference>
<reference evidence="14" key="1">
    <citation type="submission" date="2020-02" db="EMBL/GenBank/DDBJ databases">
        <authorList>
            <person name="Meier V. D."/>
        </authorList>
    </citation>
    <scope>NUCLEOTIDE SEQUENCE</scope>
    <source>
        <strain evidence="14">AVDCRST_MAG05</strain>
    </source>
</reference>
<dbReference type="SMART" id="SM00529">
    <property type="entry name" value="HTH_DTXR"/>
    <property type="match status" value="1"/>
</dbReference>
<evidence type="ECO:0000256" key="5">
    <source>
        <dbReference type="ARBA" id="ARBA00022491"/>
    </source>
</evidence>
<dbReference type="InterPro" id="IPR036390">
    <property type="entry name" value="WH_DNA-bd_sf"/>
</dbReference>
<comment type="similarity">
    <text evidence="2">Belongs to the DtxR/MntR family.</text>
</comment>
<dbReference type="SUPFAM" id="SSF46785">
    <property type="entry name" value="Winged helix' DNA-binding domain"/>
    <property type="match status" value="1"/>
</dbReference>
<dbReference type="GO" id="GO:0045892">
    <property type="term" value="P:negative regulation of DNA-templated transcription"/>
    <property type="evidence" value="ECO:0007669"/>
    <property type="project" value="TreeGrafter"/>
</dbReference>
<feature type="domain" description="HTH dtxR-type" evidence="13">
    <location>
        <begin position="1"/>
        <end position="38"/>
    </location>
</feature>
<dbReference type="Pfam" id="PF04023">
    <property type="entry name" value="FeoA"/>
    <property type="match status" value="1"/>
</dbReference>
<dbReference type="InterPro" id="IPR008988">
    <property type="entry name" value="Transcriptional_repressor_C"/>
</dbReference>
<organism evidence="14">
    <name type="scientific">uncultured Rubrobacteraceae bacterium</name>
    <dbReference type="NCBI Taxonomy" id="349277"/>
    <lineage>
        <taxon>Bacteria</taxon>
        <taxon>Bacillati</taxon>
        <taxon>Actinomycetota</taxon>
        <taxon>Rubrobacteria</taxon>
        <taxon>Rubrobacterales</taxon>
        <taxon>Rubrobacteraceae</taxon>
        <taxon>environmental samples</taxon>
    </lineage>
</organism>
<dbReference type="EMBL" id="CADCVM010000183">
    <property type="protein sequence ID" value="CAA9487641.1"/>
    <property type="molecule type" value="Genomic_DNA"/>
</dbReference>
<dbReference type="Gene3D" id="1.10.60.10">
    <property type="entry name" value="Iron dependent repressor, metal binding and dimerisation domain"/>
    <property type="match status" value="1"/>
</dbReference>
<dbReference type="Gene3D" id="2.30.30.90">
    <property type="match status" value="1"/>
</dbReference>
<dbReference type="SMART" id="SM00899">
    <property type="entry name" value="FeoA"/>
    <property type="match status" value="1"/>
</dbReference>
<gene>
    <name evidence="14" type="ORF">AVDCRST_MAG05-1664</name>
</gene>
<dbReference type="SUPFAM" id="SSF47979">
    <property type="entry name" value="Iron-dependent repressor protein, dimerization domain"/>
    <property type="match status" value="1"/>
</dbReference>
<comment type="subunit">
    <text evidence="3">Homodimer.</text>
</comment>
<dbReference type="InterPro" id="IPR036388">
    <property type="entry name" value="WH-like_DNA-bd_sf"/>
</dbReference>
<dbReference type="PANTHER" id="PTHR33238">
    <property type="entry name" value="IRON (METAL) DEPENDENT REPRESSOR, DTXR FAMILY"/>
    <property type="match status" value="1"/>
</dbReference>
<keyword evidence="5" id="KW-0678">Repressor</keyword>
<keyword evidence="7" id="KW-0805">Transcription regulation</keyword>
<evidence type="ECO:0000256" key="2">
    <source>
        <dbReference type="ARBA" id="ARBA00007871"/>
    </source>
</evidence>
<sequence>NALSERLSVAPASVSSMLVRLRQMGFVDYEPYYGASLTESGNREALRLVRRHRLIETFLLRHLGYSWQEVHDEAERLEHAVSDGFTERLAEFLGRPQRDPHGDPIPAADGTLAVEDFFPLAEAGNGARVRISKVRDDDAPILDHLADHGLVPGRLLSVLEVRALDGIVTVEDEEGKTHALGEPLARSVFVRVEPDVA</sequence>
<evidence type="ECO:0000313" key="14">
    <source>
        <dbReference type="EMBL" id="CAA9487641.1"/>
    </source>
</evidence>
<dbReference type="Pfam" id="PF02742">
    <property type="entry name" value="Fe_dep_repr_C"/>
    <property type="match status" value="1"/>
</dbReference>
<evidence type="ECO:0000256" key="6">
    <source>
        <dbReference type="ARBA" id="ARBA00023004"/>
    </source>
</evidence>
<proteinExistence type="inferred from homology"/>
<keyword evidence="4" id="KW-0963">Cytoplasm</keyword>
<dbReference type="GO" id="GO:0046914">
    <property type="term" value="F:transition metal ion binding"/>
    <property type="evidence" value="ECO:0007669"/>
    <property type="project" value="InterPro"/>
</dbReference>
<evidence type="ECO:0000256" key="8">
    <source>
        <dbReference type="ARBA" id="ARBA00023125"/>
    </source>
</evidence>
<keyword evidence="6" id="KW-0408">Iron</keyword>
<dbReference type="InterPro" id="IPR022689">
    <property type="entry name" value="Iron_dep_repressor"/>
</dbReference>
<accession>A0A6J4S2F6</accession>
<dbReference type="InterPro" id="IPR007167">
    <property type="entry name" value="Fe-transptr_FeoA-like"/>
</dbReference>
<keyword evidence="11" id="KW-0464">Manganese</keyword>
<evidence type="ECO:0000256" key="3">
    <source>
        <dbReference type="ARBA" id="ARBA00011738"/>
    </source>
</evidence>
<evidence type="ECO:0000256" key="11">
    <source>
        <dbReference type="ARBA" id="ARBA00023211"/>
    </source>
</evidence>
<dbReference type="Pfam" id="PF01325">
    <property type="entry name" value="Fe_dep_repress"/>
    <property type="match status" value="1"/>
</dbReference>
<evidence type="ECO:0000256" key="1">
    <source>
        <dbReference type="ARBA" id="ARBA00004496"/>
    </source>
</evidence>
<dbReference type="SUPFAM" id="SSF50037">
    <property type="entry name" value="C-terminal domain of transcriptional repressors"/>
    <property type="match status" value="1"/>
</dbReference>
<evidence type="ECO:0000256" key="9">
    <source>
        <dbReference type="ARBA" id="ARBA00023159"/>
    </source>
</evidence>
<keyword evidence="10" id="KW-0804">Transcription</keyword>